<dbReference type="PANTHER" id="PTHR21716">
    <property type="entry name" value="TRANSMEMBRANE PROTEIN"/>
    <property type="match status" value="1"/>
</dbReference>
<reference evidence="9 10" key="1">
    <citation type="submission" date="2021-03" db="EMBL/GenBank/DDBJ databases">
        <title>Assistant Professor.</title>
        <authorList>
            <person name="Huq M.A."/>
        </authorList>
    </citation>
    <scope>NUCLEOTIDE SEQUENCE [LARGE SCALE GENOMIC DNA]</scope>
    <source>
        <strain evidence="9 10">MAH-29</strain>
    </source>
</reference>
<dbReference type="PANTHER" id="PTHR21716:SF53">
    <property type="entry name" value="PERMEASE PERM-RELATED"/>
    <property type="match status" value="1"/>
</dbReference>
<dbReference type="Pfam" id="PF01594">
    <property type="entry name" value="AI-2E_transport"/>
    <property type="match status" value="1"/>
</dbReference>
<evidence type="ECO:0000256" key="5">
    <source>
        <dbReference type="ARBA" id="ARBA00022692"/>
    </source>
</evidence>
<comment type="similarity">
    <text evidence="2">Belongs to the autoinducer-2 exporter (AI-2E) (TC 2.A.86) family.</text>
</comment>
<keyword evidence="6 8" id="KW-1133">Transmembrane helix</keyword>
<feature type="transmembrane region" description="Helical" evidence="8">
    <location>
        <begin position="230"/>
        <end position="256"/>
    </location>
</feature>
<evidence type="ECO:0000256" key="2">
    <source>
        <dbReference type="ARBA" id="ARBA00009773"/>
    </source>
</evidence>
<protein>
    <submittedName>
        <fullName evidence="9">AI-2E family transporter</fullName>
    </submittedName>
</protein>
<comment type="caution">
    <text evidence="9">The sequence shown here is derived from an EMBL/GenBank/DDBJ whole genome shotgun (WGS) entry which is preliminary data.</text>
</comment>
<feature type="transmembrane region" description="Helical" evidence="8">
    <location>
        <begin position="202"/>
        <end position="224"/>
    </location>
</feature>
<evidence type="ECO:0000256" key="8">
    <source>
        <dbReference type="SAM" id="Phobius"/>
    </source>
</evidence>
<keyword evidence="7 8" id="KW-0472">Membrane</keyword>
<keyword evidence="10" id="KW-1185">Reference proteome</keyword>
<feature type="transmembrane region" description="Helical" evidence="8">
    <location>
        <begin position="65"/>
        <end position="85"/>
    </location>
</feature>
<evidence type="ECO:0000313" key="9">
    <source>
        <dbReference type="EMBL" id="MBO9203092.1"/>
    </source>
</evidence>
<sequence>MQSPNLKEVPFYFKATIILIALVLFFYILKSVAEVLIPFAFAGLIAILFNPLFNRLNRIMPRIPAILLTLLIATLILAGLIYLLSNQIAKFGESMPLVKQKFSALLTKFQTWIQHTLGFSIQKHINVIREKLTGAATPGVLTNTLGSILGMVGVIVLLPIYVFLLLFYKPLILNFLFEVFAEKHSVQVAEVLGEVKSAIQSFMLGLMIETAIVCTLNSIALMIIGVPNAIVIGVIGGILNILPYIGGVIAILLPVLMSLISQDSFSPILAIVISYTVIQFIDNNFLVPKIVSSKVQINALISIIVVLLGGLLWGFPGMFLSIPFIAILKIIFDRIEGLKPWGKLLGDDVPTEHIGIIWQKRWNRILRRTEKEKIEG</sequence>
<dbReference type="Proteomes" id="UP000677244">
    <property type="component" value="Unassembled WGS sequence"/>
</dbReference>
<evidence type="ECO:0000256" key="4">
    <source>
        <dbReference type="ARBA" id="ARBA00022475"/>
    </source>
</evidence>
<feature type="transmembrane region" description="Helical" evidence="8">
    <location>
        <begin position="148"/>
        <end position="168"/>
    </location>
</feature>
<keyword evidence="5 8" id="KW-0812">Transmembrane</keyword>
<feature type="transmembrane region" description="Helical" evidence="8">
    <location>
        <begin position="299"/>
        <end position="332"/>
    </location>
</feature>
<dbReference type="RefSeq" id="WP_209141146.1">
    <property type="nucleotide sequence ID" value="NZ_JAGHKO010000005.1"/>
</dbReference>
<name>A0ABS3YYT8_9BACT</name>
<organism evidence="9 10">
    <name type="scientific">Niastella soli</name>
    <dbReference type="NCBI Taxonomy" id="2821487"/>
    <lineage>
        <taxon>Bacteria</taxon>
        <taxon>Pseudomonadati</taxon>
        <taxon>Bacteroidota</taxon>
        <taxon>Chitinophagia</taxon>
        <taxon>Chitinophagales</taxon>
        <taxon>Chitinophagaceae</taxon>
        <taxon>Niastella</taxon>
    </lineage>
</organism>
<accession>A0ABS3YYT8</accession>
<evidence type="ECO:0000256" key="1">
    <source>
        <dbReference type="ARBA" id="ARBA00004651"/>
    </source>
</evidence>
<evidence type="ECO:0000256" key="6">
    <source>
        <dbReference type="ARBA" id="ARBA00022989"/>
    </source>
</evidence>
<feature type="transmembrane region" description="Helical" evidence="8">
    <location>
        <begin position="12"/>
        <end position="29"/>
    </location>
</feature>
<proteinExistence type="inferred from homology"/>
<feature type="transmembrane region" description="Helical" evidence="8">
    <location>
        <begin position="35"/>
        <end position="53"/>
    </location>
</feature>
<evidence type="ECO:0000256" key="7">
    <source>
        <dbReference type="ARBA" id="ARBA00023136"/>
    </source>
</evidence>
<dbReference type="InterPro" id="IPR002549">
    <property type="entry name" value="AI-2E-like"/>
</dbReference>
<keyword evidence="4" id="KW-1003">Cell membrane</keyword>
<evidence type="ECO:0000313" key="10">
    <source>
        <dbReference type="Proteomes" id="UP000677244"/>
    </source>
</evidence>
<gene>
    <name evidence="9" type="ORF">J7I42_22570</name>
</gene>
<feature type="transmembrane region" description="Helical" evidence="8">
    <location>
        <begin position="268"/>
        <end position="287"/>
    </location>
</feature>
<dbReference type="EMBL" id="JAGHKO010000005">
    <property type="protein sequence ID" value="MBO9203092.1"/>
    <property type="molecule type" value="Genomic_DNA"/>
</dbReference>
<comment type="subcellular location">
    <subcellularLocation>
        <location evidence="1">Cell membrane</location>
        <topology evidence="1">Multi-pass membrane protein</topology>
    </subcellularLocation>
</comment>
<evidence type="ECO:0000256" key="3">
    <source>
        <dbReference type="ARBA" id="ARBA00022448"/>
    </source>
</evidence>
<keyword evidence="3" id="KW-0813">Transport</keyword>